<dbReference type="Pfam" id="PF16976">
    <property type="entry name" value="RcpC"/>
    <property type="match status" value="1"/>
</dbReference>
<dbReference type="Gene3D" id="3.90.1210.10">
    <property type="entry name" value="Antifreeze-like/N-acetylneuraminic acid synthase C-terminal domain"/>
    <property type="match status" value="1"/>
</dbReference>
<protein>
    <submittedName>
        <fullName evidence="3">Pilus assembly protein CpaB</fullName>
    </submittedName>
</protein>
<evidence type="ECO:0000313" key="4">
    <source>
        <dbReference type="Proteomes" id="UP000199233"/>
    </source>
</evidence>
<dbReference type="STRING" id="489703.SAMN04488038_10976"/>
<accession>A0A1H9HXJ1</accession>
<dbReference type="CDD" id="cd11614">
    <property type="entry name" value="SAF_CpaB_FlgA_like"/>
    <property type="match status" value="1"/>
</dbReference>
<dbReference type="EMBL" id="FOFS01000009">
    <property type="protein sequence ID" value="SEQ67050.1"/>
    <property type="molecule type" value="Genomic_DNA"/>
</dbReference>
<dbReference type="NCBIfam" id="TIGR03177">
    <property type="entry name" value="pilus_cpaB"/>
    <property type="match status" value="1"/>
</dbReference>
<name>A0A1H9HXJ1_9GAMM</name>
<feature type="domain" description="SAF" evidence="2">
    <location>
        <begin position="42"/>
        <end position="104"/>
    </location>
</feature>
<feature type="region of interest" description="Disordered" evidence="1">
    <location>
        <begin position="211"/>
        <end position="247"/>
    </location>
</feature>
<evidence type="ECO:0000313" key="3">
    <source>
        <dbReference type="EMBL" id="SEQ67050.1"/>
    </source>
</evidence>
<dbReference type="Pfam" id="PF08666">
    <property type="entry name" value="SAF"/>
    <property type="match status" value="1"/>
</dbReference>
<sequence>MLRKPLFSLGLAVVLGLIAALFAAHWIQGRAKAVEADLRDSVQVVVAATAINPGAQLRAQDLKLAPWPRNSLPQDSLGKLEDAAGKYAAQKILPGEPVFRQRLLDKPGNALSAQIEPSKRAISVRVNDVIGVAGFLMPGCRVDVLATRVDNERRASTRTLLQDIKVLAVDQTAQVEKDEPVVVRAVTLEVTPQDAEQLMGATEEGTVQLSLRNPDDQKSTPAAAAPSAAPAQAAVAPASGQGPHRAAGDAITVIRLAQTVKTRVRP</sequence>
<evidence type="ECO:0000259" key="2">
    <source>
        <dbReference type="SMART" id="SM00858"/>
    </source>
</evidence>
<organism evidence="3 4">
    <name type="scientific">Solimonas aquatica</name>
    <dbReference type="NCBI Taxonomy" id="489703"/>
    <lineage>
        <taxon>Bacteria</taxon>
        <taxon>Pseudomonadati</taxon>
        <taxon>Pseudomonadota</taxon>
        <taxon>Gammaproteobacteria</taxon>
        <taxon>Nevskiales</taxon>
        <taxon>Nevskiaceae</taxon>
        <taxon>Solimonas</taxon>
    </lineage>
</organism>
<feature type="compositionally biased region" description="Low complexity" evidence="1">
    <location>
        <begin position="221"/>
        <end position="243"/>
    </location>
</feature>
<keyword evidence="4" id="KW-1185">Reference proteome</keyword>
<dbReference type="AlphaFoldDB" id="A0A1H9HXJ1"/>
<gene>
    <name evidence="3" type="ORF">SAMN04488038_10976</name>
</gene>
<proteinExistence type="predicted"/>
<dbReference type="SMART" id="SM00858">
    <property type="entry name" value="SAF"/>
    <property type="match status" value="1"/>
</dbReference>
<dbReference type="Proteomes" id="UP000199233">
    <property type="component" value="Unassembled WGS sequence"/>
</dbReference>
<reference evidence="3 4" key="1">
    <citation type="submission" date="2016-10" db="EMBL/GenBank/DDBJ databases">
        <authorList>
            <person name="de Groot N.N."/>
        </authorList>
    </citation>
    <scope>NUCLEOTIDE SEQUENCE [LARGE SCALE GENOMIC DNA]</scope>
    <source>
        <strain evidence="3 4">DSM 25927</strain>
    </source>
</reference>
<dbReference type="RefSeq" id="WP_177188973.1">
    <property type="nucleotide sequence ID" value="NZ_FOFS01000009.1"/>
</dbReference>
<evidence type="ECO:0000256" key="1">
    <source>
        <dbReference type="SAM" id="MobiDB-lite"/>
    </source>
</evidence>
<dbReference type="InterPro" id="IPR017592">
    <property type="entry name" value="Pilus_assmbl_Flp-typ_CpaB"/>
</dbReference>
<dbReference type="InterPro" id="IPR031571">
    <property type="entry name" value="RcpC_dom"/>
</dbReference>
<dbReference type="InterPro" id="IPR013974">
    <property type="entry name" value="SAF"/>
</dbReference>